<reference evidence="1" key="1">
    <citation type="journal article" date="2015" name="Nature">
        <title>Complex archaea that bridge the gap between prokaryotes and eukaryotes.</title>
        <authorList>
            <person name="Spang A."/>
            <person name="Saw J.H."/>
            <person name="Jorgensen S.L."/>
            <person name="Zaremba-Niedzwiedzka K."/>
            <person name="Martijn J."/>
            <person name="Lind A.E."/>
            <person name="van Eijk R."/>
            <person name="Schleper C."/>
            <person name="Guy L."/>
            <person name="Ettema T.J."/>
        </authorList>
    </citation>
    <scope>NUCLEOTIDE SEQUENCE</scope>
</reference>
<gene>
    <name evidence="1" type="ORF">LCGC14_1437290</name>
</gene>
<comment type="caution">
    <text evidence="1">The sequence shown here is derived from an EMBL/GenBank/DDBJ whole genome shotgun (WGS) entry which is preliminary data.</text>
</comment>
<evidence type="ECO:0000313" key="1">
    <source>
        <dbReference type="EMBL" id="KKM70780.1"/>
    </source>
</evidence>
<name>A0A0F9M2C0_9ZZZZ</name>
<sequence>MTRSLKDIELSEVSLVDKAANKRSFCSSSKKE</sequence>
<dbReference type="EMBL" id="LAZR01009752">
    <property type="protein sequence ID" value="KKM70780.1"/>
    <property type="molecule type" value="Genomic_DNA"/>
</dbReference>
<organism evidence="1">
    <name type="scientific">marine sediment metagenome</name>
    <dbReference type="NCBI Taxonomy" id="412755"/>
    <lineage>
        <taxon>unclassified sequences</taxon>
        <taxon>metagenomes</taxon>
        <taxon>ecological metagenomes</taxon>
    </lineage>
</organism>
<proteinExistence type="predicted"/>
<protein>
    <submittedName>
        <fullName evidence="1">Uncharacterized protein</fullName>
    </submittedName>
</protein>
<dbReference type="AlphaFoldDB" id="A0A0F9M2C0"/>
<accession>A0A0F9M2C0</accession>